<comment type="caution">
    <text evidence="13">The sequence shown here is derived from an EMBL/GenBank/DDBJ whole genome shotgun (WGS) entry which is preliminary data.</text>
</comment>
<dbReference type="SUPFAM" id="SSF47240">
    <property type="entry name" value="Ferritin-like"/>
    <property type="match status" value="1"/>
</dbReference>
<evidence type="ECO:0000313" key="14">
    <source>
        <dbReference type="Proteomes" id="UP000699462"/>
    </source>
</evidence>
<dbReference type="InterPro" id="IPR009040">
    <property type="entry name" value="Ferritin-like_diiron"/>
</dbReference>
<evidence type="ECO:0000256" key="5">
    <source>
        <dbReference type="ARBA" id="ARBA00023004"/>
    </source>
</evidence>
<evidence type="ECO:0000256" key="10">
    <source>
        <dbReference type="RuleBase" id="RU361145"/>
    </source>
</evidence>
<evidence type="ECO:0000256" key="4">
    <source>
        <dbReference type="ARBA" id="ARBA00023002"/>
    </source>
</evidence>
<dbReference type="GO" id="GO:0008199">
    <property type="term" value="F:ferric iron binding"/>
    <property type="evidence" value="ECO:0007669"/>
    <property type="project" value="InterPro"/>
</dbReference>
<dbReference type="GO" id="GO:0004322">
    <property type="term" value="F:ferroxidase activity"/>
    <property type="evidence" value="ECO:0007669"/>
    <property type="project" value="UniProtKB-EC"/>
</dbReference>
<evidence type="ECO:0000256" key="3">
    <source>
        <dbReference type="ARBA" id="ARBA00022723"/>
    </source>
</evidence>
<dbReference type="PROSITE" id="PS00204">
    <property type="entry name" value="FERRITIN_2"/>
    <property type="match status" value="1"/>
</dbReference>
<evidence type="ECO:0000313" key="13">
    <source>
        <dbReference type="EMBL" id="KAF8570485.1"/>
    </source>
</evidence>
<keyword evidence="2 10" id="KW-0409">Iron storage</keyword>
<dbReference type="Gene3D" id="1.20.1260.10">
    <property type="match status" value="1"/>
</dbReference>
<comment type="similarity">
    <text evidence="1 10">Belongs to the ferritin family.</text>
</comment>
<dbReference type="CDD" id="cd01056">
    <property type="entry name" value="Euk_Ferritin"/>
    <property type="match status" value="1"/>
</dbReference>
<sequence>MPMWINQKKRASRPSYSLQHHGRQMSPLTKTSRRVLQNRRNWLSIMTSSLCRQFFHVECEAGINKQINMELHASYVYLAMAYHFARDDVALSGLHKFFLKQSDDEREHAKKFMAYQILRGGRVMLQNIAPPEVNAWSSGLEAMEMALELEKMVNKSLLELHAVAETHKDPQFCDFLESEFLKEQVESLKEISDYVTNLRRVGPGLGEYMFDKESLEGVSS</sequence>
<keyword evidence="4 10" id="KW-0560">Oxidoreductase</keyword>
<comment type="subunit">
    <text evidence="8">Oligomer of 24 subunits. The functional molecule forms a roughly spherical shell with a diameter of 12 nm and contains a central cavity into which the insoluble mineral iron core is deposited.</text>
</comment>
<proteinExistence type="inferred from homology"/>
<comment type="function">
    <text evidence="6">Stores iron in a soluble, non-toxic, readily available form. Important for iron homeostasis. Has ferroxidase activity. Iron is taken up in the ferrous form and deposited as ferric hydroxides after oxidation.</text>
</comment>
<dbReference type="InterPro" id="IPR012347">
    <property type="entry name" value="Ferritin-like"/>
</dbReference>
<dbReference type="Proteomes" id="UP000699462">
    <property type="component" value="Unassembled WGS sequence"/>
</dbReference>
<organism evidence="13 14">
    <name type="scientific">Paragonimus westermani</name>
    <dbReference type="NCBI Taxonomy" id="34504"/>
    <lineage>
        <taxon>Eukaryota</taxon>
        <taxon>Metazoa</taxon>
        <taxon>Spiralia</taxon>
        <taxon>Lophotrochozoa</taxon>
        <taxon>Platyhelminthes</taxon>
        <taxon>Trematoda</taxon>
        <taxon>Digenea</taxon>
        <taxon>Plagiorchiida</taxon>
        <taxon>Troglotremata</taxon>
        <taxon>Troglotrematidae</taxon>
        <taxon>Paragonimus</taxon>
    </lineage>
</organism>
<dbReference type="EC" id="1.16.3.1" evidence="10"/>
<dbReference type="InterPro" id="IPR008331">
    <property type="entry name" value="Ferritin_DPS_dom"/>
</dbReference>
<evidence type="ECO:0000256" key="9">
    <source>
        <dbReference type="PIRSR" id="PIRSR601519-1"/>
    </source>
</evidence>
<dbReference type="InterPro" id="IPR001519">
    <property type="entry name" value="Ferritin"/>
</dbReference>
<dbReference type="PROSITE" id="PS50905">
    <property type="entry name" value="FERRITIN_LIKE"/>
    <property type="match status" value="1"/>
</dbReference>
<accession>A0A8T0DRE6</accession>
<dbReference type="PANTHER" id="PTHR11431:SF75">
    <property type="entry name" value="FERRITIN"/>
    <property type="match status" value="1"/>
</dbReference>
<dbReference type="GO" id="GO:0008198">
    <property type="term" value="F:ferrous iron binding"/>
    <property type="evidence" value="ECO:0007669"/>
    <property type="project" value="TreeGrafter"/>
</dbReference>
<keyword evidence="3 9" id="KW-0479">Metal-binding</keyword>
<feature type="binding site" evidence="9">
    <location>
        <position position="150"/>
    </location>
    <ligand>
        <name>Fe cation</name>
        <dbReference type="ChEBI" id="CHEBI:24875"/>
        <label>1</label>
    </ligand>
</feature>
<dbReference type="PANTHER" id="PTHR11431">
    <property type="entry name" value="FERRITIN"/>
    <property type="match status" value="1"/>
</dbReference>
<feature type="binding site" evidence="9">
    <location>
        <position position="70"/>
    </location>
    <ligand>
        <name>Fe cation</name>
        <dbReference type="ChEBI" id="CHEBI:24875"/>
        <label>1</label>
    </ligand>
</feature>
<dbReference type="EMBL" id="JTDF01001105">
    <property type="protein sequence ID" value="KAF8570485.1"/>
    <property type="molecule type" value="Genomic_DNA"/>
</dbReference>
<keyword evidence="14" id="KW-1185">Reference proteome</keyword>
<dbReference type="GO" id="GO:0006879">
    <property type="term" value="P:intracellular iron ion homeostasis"/>
    <property type="evidence" value="ECO:0007669"/>
    <property type="project" value="UniProtKB-KW"/>
</dbReference>
<comment type="catalytic activity">
    <reaction evidence="7 10">
        <text>4 Fe(2+) + O2 + 4 H(+) = 4 Fe(3+) + 2 H2O</text>
        <dbReference type="Rhea" id="RHEA:11148"/>
        <dbReference type="ChEBI" id="CHEBI:15377"/>
        <dbReference type="ChEBI" id="CHEBI:15378"/>
        <dbReference type="ChEBI" id="CHEBI:15379"/>
        <dbReference type="ChEBI" id="CHEBI:29033"/>
        <dbReference type="ChEBI" id="CHEBI:29034"/>
        <dbReference type="EC" id="1.16.3.1"/>
    </reaction>
</comment>
<keyword evidence="5 9" id="KW-0408">Iron</keyword>
<evidence type="ECO:0000256" key="8">
    <source>
        <dbReference type="ARBA" id="ARBA00066042"/>
    </source>
</evidence>
<dbReference type="OrthoDB" id="186462at2759"/>
<protein>
    <recommendedName>
        <fullName evidence="10">Ferritin</fullName>
        <ecNumber evidence="10">1.16.3.1</ecNumber>
    </recommendedName>
</protein>
<evidence type="ECO:0000256" key="11">
    <source>
        <dbReference type="SAM" id="MobiDB-lite"/>
    </source>
</evidence>
<evidence type="ECO:0000256" key="6">
    <source>
        <dbReference type="ARBA" id="ARBA00025111"/>
    </source>
</evidence>
<dbReference type="AlphaFoldDB" id="A0A8T0DRE6"/>
<feature type="binding site" evidence="9">
    <location>
        <position position="108"/>
    </location>
    <ligand>
        <name>Fe cation</name>
        <dbReference type="ChEBI" id="CHEBI:24875"/>
        <label>2</label>
    </ligand>
</feature>
<dbReference type="InterPro" id="IPR014034">
    <property type="entry name" value="Ferritin_CS"/>
</dbReference>
<dbReference type="GO" id="GO:0006826">
    <property type="term" value="P:iron ion transport"/>
    <property type="evidence" value="ECO:0007669"/>
    <property type="project" value="InterPro"/>
</dbReference>
<gene>
    <name evidence="13" type="ORF">P879_01704</name>
</gene>
<feature type="binding site" evidence="9">
    <location>
        <position position="184"/>
    </location>
    <ligand>
        <name>Fe cation</name>
        <dbReference type="ChEBI" id="CHEBI:24875"/>
        <label>1</label>
    </ligand>
</feature>
<dbReference type="InterPro" id="IPR009078">
    <property type="entry name" value="Ferritin-like_SF"/>
</dbReference>
<feature type="binding site" evidence="9">
    <location>
        <position position="105"/>
    </location>
    <ligand>
        <name>Fe cation</name>
        <dbReference type="ChEBI" id="CHEBI:24875"/>
        <label>1</label>
    </ligand>
</feature>
<feature type="domain" description="Ferritin-like diiron" evidence="12">
    <location>
        <begin position="53"/>
        <end position="202"/>
    </location>
</feature>
<evidence type="ECO:0000256" key="7">
    <source>
        <dbReference type="ARBA" id="ARBA00047990"/>
    </source>
</evidence>
<evidence type="ECO:0000256" key="2">
    <source>
        <dbReference type="ARBA" id="ARBA00022434"/>
    </source>
</evidence>
<evidence type="ECO:0000256" key="1">
    <source>
        <dbReference type="ARBA" id="ARBA00007513"/>
    </source>
</evidence>
<dbReference type="Pfam" id="PF00210">
    <property type="entry name" value="Ferritin"/>
    <property type="match status" value="1"/>
</dbReference>
<evidence type="ECO:0000259" key="12">
    <source>
        <dbReference type="PROSITE" id="PS50905"/>
    </source>
</evidence>
<dbReference type="FunFam" id="1.20.1260.10:FF:000002">
    <property type="entry name" value="Ferritin, mitochondrial"/>
    <property type="match status" value="1"/>
</dbReference>
<feature type="region of interest" description="Disordered" evidence="11">
    <location>
        <begin position="1"/>
        <end position="29"/>
    </location>
</feature>
<reference evidence="13 14" key="1">
    <citation type="submission" date="2019-07" db="EMBL/GenBank/DDBJ databases">
        <title>Annotation for the trematode Paragonimus westermani.</title>
        <authorList>
            <person name="Choi Y.-J."/>
        </authorList>
    </citation>
    <scope>NUCLEOTIDE SEQUENCE [LARGE SCALE GENOMIC DNA]</scope>
    <source>
        <strain evidence="13">180907_Pwestermani</strain>
    </source>
</reference>
<dbReference type="GO" id="GO:0005737">
    <property type="term" value="C:cytoplasm"/>
    <property type="evidence" value="ECO:0007669"/>
    <property type="project" value="TreeGrafter"/>
</dbReference>
<comment type="function">
    <text evidence="10">Stores iron in a soluble, non-toxic, readily available form. Important for iron homeostasis. Iron is taken up in the ferrous form and deposited as ferric hydroxides after oxidation.</text>
</comment>
<name>A0A8T0DRE6_9TREM</name>